<comment type="similarity">
    <text evidence="2 10">Belongs to the ARV1 family.</text>
</comment>
<dbReference type="OrthoDB" id="2192830at2759"/>
<evidence type="ECO:0000256" key="4">
    <source>
        <dbReference type="ARBA" id="ARBA00022692"/>
    </source>
</evidence>
<keyword evidence="3 10" id="KW-0813">Transport</keyword>
<reference evidence="12 13" key="1">
    <citation type="journal article" date="2018" name="Proc. Natl. Acad. Sci. U.S.A.">
        <title>Linking secondary metabolites to gene clusters through genome sequencing of six diverse Aspergillus species.</title>
        <authorList>
            <person name="Kaerboelling I."/>
            <person name="Vesth T.C."/>
            <person name="Frisvad J.C."/>
            <person name="Nybo J.L."/>
            <person name="Theobald S."/>
            <person name="Kuo A."/>
            <person name="Bowyer P."/>
            <person name="Matsuda Y."/>
            <person name="Mondo S."/>
            <person name="Lyhne E.K."/>
            <person name="Kogle M.E."/>
            <person name="Clum A."/>
            <person name="Lipzen A."/>
            <person name="Salamov A."/>
            <person name="Ngan C.Y."/>
            <person name="Daum C."/>
            <person name="Chiniquy J."/>
            <person name="Barry K."/>
            <person name="LaButti K."/>
            <person name="Haridas S."/>
            <person name="Simmons B.A."/>
            <person name="Magnuson J.K."/>
            <person name="Mortensen U.H."/>
            <person name="Larsen T.O."/>
            <person name="Grigoriev I.V."/>
            <person name="Baker S.E."/>
            <person name="Andersen M.R."/>
        </authorList>
    </citation>
    <scope>NUCLEOTIDE SEQUENCE [LARGE SCALE GENOMIC DNA]</scope>
    <source>
        <strain evidence="12 13">IBT 24754</strain>
    </source>
</reference>
<evidence type="ECO:0000256" key="9">
    <source>
        <dbReference type="ARBA" id="ARBA00023136"/>
    </source>
</evidence>
<evidence type="ECO:0000313" key="12">
    <source>
        <dbReference type="EMBL" id="PTU19409.1"/>
    </source>
</evidence>
<feature type="region of interest" description="Disordered" evidence="11">
    <location>
        <begin position="292"/>
        <end position="333"/>
    </location>
</feature>
<keyword evidence="10" id="KW-0333">Golgi apparatus</keyword>
<dbReference type="VEuPathDB" id="FungiDB:P175DRAFT_0517684"/>
<dbReference type="AlphaFoldDB" id="A0A2T5LT04"/>
<evidence type="ECO:0000256" key="11">
    <source>
        <dbReference type="SAM" id="MobiDB-lite"/>
    </source>
</evidence>
<keyword evidence="6 10" id="KW-1133">Transmembrane helix</keyword>
<keyword evidence="9 10" id="KW-0472">Membrane</keyword>
<evidence type="ECO:0000256" key="3">
    <source>
        <dbReference type="ARBA" id="ARBA00022448"/>
    </source>
</evidence>
<dbReference type="Proteomes" id="UP000244073">
    <property type="component" value="Unassembled WGS sequence"/>
</dbReference>
<dbReference type="EMBL" id="MSFN02000006">
    <property type="protein sequence ID" value="PTU19409.1"/>
    <property type="molecule type" value="Genomic_DNA"/>
</dbReference>
<proteinExistence type="inferred from homology"/>
<evidence type="ECO:0000256" key="1">
    <source>
        <dbReference type="ARBA" id="ARBA00004477"/>
    </source>
</evidence>
<comment type="function">
    <text evidence="10">Regulates also the sphingolipid metabolism.</text>
</comment>
<sequence length="425" mass="44828">MPICIECSYPVSHLYSTYSRADDRSLGKGVRLTQCPRCKRFADKYVEYDFVVLFIDLVLIKPQVYRHLLFNRLEGDEHQFDPSIIRLGVLLLLFDVYLTWARIEKSPSLDSTFLSRTPIIIQYLFFLSLNAVATLAHHLTVRLLASIFAPPPPSQNNTSNTTPSEVPVFSVPSTPVLPAFPQGPQSPAPNTLSPPALTPQGSSHDLPGGANANLCANDTTPRPIPPSPRGSFSALPPPLRRASTAPAQSIQPLPPPSTASPTAISTALFVSSCAKLFPILLVIWGPDLSGGGSSHLSETSSTGSTGASAASHPNTAQITLRGGPAPAVPTTPGPSSSVVSSSLLAGLVKVMPAAVPTTYLSNFVELAGSLFTLGAADMHLVLLSNIEALYILLGCGYLRAAALAVAGLLARWTVQRVILGAVGVG</sequence>
<dbReference type="GO" id="GO:0000139">
    <property type="term" value="C:Golgi membrane"/>
    <property type="evidence" value="ECO:0007669"/>
    <property type="project" value="UniProtKB-SubCell"/>
</dbReference>
<dbReference type="RefSeq" id="XP_040750801.1">
    <property type="nucleotide sequence ID" value="XM_040898994.1"/>
</dbReference>
<dbReference type="InterPro" id="IPR007290">
    <property type="entry name" value="Arv1"/>
</dbReference>
<keyword evidence="8 10" id="KW-0443">Lipid metabolism</keyword>
<organism evidence="12 13">
    <name type="scientific">Aspergillus ochraceoroseus IBT 24754</name>
    <dbReference type="NCBI Taxonomy" id="1392256"/>
    <lineage>
        <taxon>Eukaryota</taxon>
        <taxon>Fungi</taxon>
        <taxon>Dikarya</taxon>
        <taxon>Ascomycota</taxon>
        <taxon>Pezizomycotina</taxon>
        <taxon>Eurotiomycetes</taxon>
        <taxon>Eurotiomycetidae</taxon>
        <taxon>Eurotiales</taxon>
        <taxon>Aspergillaceae</taxon>
        <taxon>Aspergillus</taxon>
        <taxon>Aspergillus subgen. Nidulantes</taxon>
    </lineage>
</organism>
<keyword evidence="7 10" id="KW-0445">Lipid transport</keyword>
<comment type="caution">
    <text evidence="10">Lacks conserved residue(s) required for the propagation of feature annotation.</text>
</comment>
<comment type="caution">
    <text evidence="12">The sequence shown here is derived from an EMBL/GenBank/DDBJ whole genome shotgun (WGS) entry which is preliminary data.</text>
</comment>
<evidence type="ECO:0000256" key="8">
    <source>
        <dbReference type="ARBA" id="ARBA00023098"/>
    </source>
</evidence>
<dbReference type="GO" id="GO:0097036">
    <property type="term" value="P:regulation of plasma membrane sterol distribution"/>
    <property type="evidence" value="ECO:0007669"/>
    <property type="project" value="UniProtKB-UniRule"/>
</dbReference>
<comment type="function">
    <text evidence="10">Mediator of sterol homeostasis involved in sterol uptake, trafficking and distribution into membranes.</text>
</comment>
<dbReference type="Pfam" id="PF04161">
    <property type="entry name" value="Arv1"/>
    <property type="match status" value="2"/>
</dbReference>
<evidence type="ECO:0000256" key="5">
    <source>
        <dbReference type="ARBA" id="ARBA00022824"/>
    </source>
</evidence>
<evidence type="ECO:0000256" key="10">
    <source>
        <dbReference type="RuleBase" id="RU368065"/>
    </source>
</evidence>
<dbReference type="GO" id="GO:0032366">
    <property type="term" value="P:intracellular sterol transport"/>
    <property type="evidence" value="ECO:0007669"/>
    <property type="project" value="UniProtKB-UniRule"/>
</dbReference>
<dbReference type="GO" id="GO:0005789">
    <property type="term" value="C:endoplasmic reticulum membrane"/>
    <property type="evidence" value="ECO:0007669"/>
    <property type="project" value="UniProtKB-SubCell"/>
</dbReference>
<dbReference type="PANTHER" id="PTHR14467:SF0">
    <property type="entry name" value="PROTEIN ARV1"/>
    <property type="match status" value="1"/>
</dbReference>
<keyword evidence="5 10" id="KW-0256">Endoplasmic reticulum</keyword>
<dbReference type="GO" id="GO:0006665">
    <property type="term" value="P:sphingolipid metabolic process"/>
    <property type="evidence" value="ECO:0007669"/>
    <property type="project" value="UniProtKB-UniRule"/>
</dbReference>
<evidence type="ECO:0000256" key="7">
    <source>
        <dbReference type="ARBA" id="ARBA00023055"/>
    </source>
</evidence>
<evidence type="ECO:0000256" key="6">
    <source>
        <dbReference type="ARBA" id="ARBA00022989"/>
    </source>
</evidence>
<feature type="compositionally biased region" description="Low complexity" evidence="11">
    <location>
        <begin position="294"/>
        <end position="311"/>
    </location>
</feature>
<evidence type="ECO:0000256" key="2">
    <source>
        <dbReference type="ARBA" id="ARBA00009187"/>
    </source>
</evidence>
<feature type="compositionally biased region" description="Polar residues" evidence="11">
    <location>
        <begin position="183"/>
        <end position="203"/>
    </location>
</feature>
<accession>A0A2T5LT04</accession>
<dbReference type="GO" id="GO:0032541">
    <property type="term" value="C:cortical endoplasmic reticulum"/>
    <property type="evidence" value="ECO:0007669"/>
    <property type="project" value="TreeGrafter"/>
</dbReference>
<comment type="subcellular location">
    <subcellularLocation>
        <location evidence="1 10">Endoplasmic reticulum membrane</location>
        <topology evidence="1 10">Multi-pass membrane protein</topology>
    </subcellularLocation>
    <subcellularLocation>
        <location evidence="10">Golgi apparatus membrane</location>
        <topology evidence="10">Multi-pass membrane protein</topology>
    </subcellularLocation>
</comment>
<feature type="region of interest" description="Disordered" evidence="11">
    <location>
        <begin position="179"/>
        <end position="260"/>
    </location>
</feature>
<dbReference type="PANTHER" id="PTHR14467">
    <property type="entry name" value="ARV1"/>
    <property type="match status" value="1"/>
</dbReference>
<dbReference type="GO" id="GO:0016125">
    <property type="term" value="P:sterol metabolic process"/>
    <property type="evidence" value="ECO:0007669"/>
    <property type="project" value="UniProtKB-UniRule"/>
</dbReference>
<keyword evidence="4 10" id="KW-0812">Transmembrane</keyword>
<name>A0A2T5LT04_9EURO</name>
<feature type="transmembrane region" description="Helical" evidence="10">
    <location>
        <begin position="388"/>
        <end position="410"/>
    </location>
</feature>
<gene>
    <name evidence="12" type="ORF">P175DRAFT_0517684</name>
</gene>
<keyword evidence="10" id="KW-0746">Sphingolipid metabolism</keyword>
<dbReference type="GeneID" id="63815876"/>
<evidence type="ECO:0000313" key="13">
    <source>
        <dbReference type="Proteomes" id="UP000244073"/>
    </source>
</evidence>
<protein>
    <recommendedName>
        <fullName evidence="10">Protein ARV</fullName>
    </recommendedName>
</protein>